<name>A0ABM4AW07_VANTA</name>
<protein>
    <submittedName>
        <fullName evidence="3">Uncharacterized protein LOC113391911</fullName>
    </submittedName>
</protein>
<dbReference type="Proteomes" id="UP001652626">
    <property type="component" value="Chromosome 28"/>
</dbReference>
<reference evidence="3" key="1">
    <citation type="submission" date="2025-08" db="UniProtKB">
        <authorList>
            <consortium name="RefSeq"/>
        </authorList>
    </citation>
    <scope>IDENTIFICATION</scope>
    <source>
        <tissue evidence="3">Whole body</tissue>
    </source>
</reference>
<dbReference type="GeneID" id="113391911"/>
<sequence>MRAGNESLNNEHEYTNGYFIETIKNSKDFECQCKIGICTCKRVKHKERYFNSHQVYRAQKYTTGFADVGVGSVKTVCRKRVRRIYLPQAEEKAVGASDESFDQRNTNQCETINYETAYLNRKRTSSKCVGGEIEYIKAHVLSKKLSPIFKKISNSTSPIFASLEKSVISSYTQKSKQSTQIKRIDKPVQSQNTTLLKDSPTRKMLVEGSKIKETPTIVVKSDVGNVDDYRNISSDSLVQHVHNLENPSNEKIRTSNDFIENKLEREYRKIFTTDREDSNLNNKEKHVPELKSASILRRRFEALRRGLNKKEKPITIKNSSKLSVPSRKDVSIASDPPSLESRSYSKIKVYSPMPSIANASNAPMSNPSYSKSGVDEKETPNWLSDTVDNDCHDVKDMFRLWGKKFNLEEGSHNYISKKQKKKVQLELPKEKSNKKEKGEGRRFLFFGKKNKKKPKQPFRPKQGVTAGRCELGDGLMIKIGAVNKYTPEMPAEKINEISQDYTIGKDWFKRFMSKKIDSRSSVRIRWNNSMYTTSSSTVFELMDCVYKNTGVIFSSKSEVTTGNSHTGESSKINSYINPKVNFMRQNIQAWMIQNTITDKPVPKISVSMLYPSKKKDKNIEITYSDQKWFIEKSKPFSRKIEFVLHSKNLVKKVETESSEYIVIDIPQNYFSDISSDDKNNNSSDEQVYNIVEYEKLNSNSYLNKGNVNNKMDTNNNTSKDIQVRVSVKDKNGNEDKSNIVTQDEYTTVQPSNSSNNYTPKARDIISVRIITQRDIRDVKKPILNNDIDDKSSHVLPPSKKCELAESFLQDYYRDLSPLGIDLLSWCVSNNELHGSPGSNSLKSFRKQGDGSRSCAHIHDDYKTSTIVSSCETSSCSHCKVAEDEKKIDDTKNCKFFNKLIKRCVDPQTFTVRKRVSPKDSLEVFKRRKIYAKSNKSKWGVNDDTSEPYFSPDCPNAKSSLIEVCQKPKKKVLLQDGDVIEGVLSFKGALNCDIRKSNPKHAHVIPRPICQIPTSPCKDMCLKTKNPPCSKPYKPTPPPCPPSPSQKQCSPVLSPCQMTKKPCAKPPEIPSDNSLLSNRSVGLKPSPPRIHRPINSSPKISHVCICPKNQSPFTNDSKKSSCISTRPCISASTSRDSVSKFCPSNLCRLPPSSKSREKCEKCHSHDFPWPLKNQVSSTRSPMESKLSLKITPAPTQKSSSKCITGLKHLLEKVSSSTSNKKDCRPDCANRRKVLQNPCPPAPPPTRASATTPNKLKKQGLHLTKLPMPRNDAKDNLPQVKSHDIIRLNSKENIMLKLRRSTPSTEEIREGFNIKVQDEDGQTLYERRDYKKFDQSRMHFVKDMYRDSQVQRILTSDPEMILNDKPLATKECKSDTSLSNIIEIDLNLKFRQADKTKDLNINNSVDRLTKKHDNPEINAPRESSKQIYVLQDKPKLSQEDVEKRDVNIKIMIKNYNTSAKLIPKNKHNVSLSTTNNEFSKKISEKFQTVTTGYSDTLERQTYSIHRTTINLANSSDNNKSLSKQNIQSPAKEFTVKNAIESSVIENKTKSKSQVLLTSNETSQIEVNTSLDKTDATNDDKDDKSATSVSVINSDGKNLDDKKKFKIKKYNKEEKRKIFKQLLKRASEIKENKTKTEIQEIHQLLRAVLTSDSSDHEDFELNNNQSAENLTYASSKPNYLKNSNSTTNYYLDKSSISTKVSSKIEFEDVICPTRENISECSDISNVQENFDCLCNQLATKLNLKQNMFTPCCCRGIGKIDEEINCDIKDDEKSSQVAVETQYSEQINAIYLSEATSNKDVRIPVPSQKQFKGSQLKGFDRSYIIESADDKKINETNTKSECINNIDKLNENIFNLQPADILQLNETKKAVLEIYAERTMSRGENQMIARLPKFICAKESEIYHYEAIFADYTSFDGRN</sequence>
<gene>
    <name evidence="3" type="primary">LOC113391911</name>
</gene>
<feature type="region of interest" description="Disordered" evidence="1">
    <location>
        <begin position="420"/>
        <end position="440"/>
    </location>
</feature>
<feature type="region of interest" description="Disordered" evidence="1">
    <location>
        <begin position="1565"/>
        <end position="1590"/>
    </location>
</feature>
<feature type="compositionally biased region" description="Polar residues" evidence="1">
    <location>
        <begin position="1070"/>
        <end position="1079"/>
    </location>
</feature>
<feature type="region of interest" description="Disordered" evidence="1">
    <location>
        <begin position="311"/>
        <end position="340"/>
    </location>
</feature>
<feature type="compositionally biased region" description="Basic and acidic residues" evidence="1">
    <location>
        <begin position="1569"/>
        <end position="1582"/>
    </location>
</feature>
<accession>A0ABM4AW07</accession>
<keyword evidence="2" id="KW-1185">Reference proteome</keyword>
<feature type="region of interest" description="Disordered" evidence="1">
    <location>
        <begin position="355"/>
        <end position="383"/>
    </location>
</feature>
<feature type="region of interest" description="Disordered" evidence="1">
    <location>
        <begin position="1230"/>
        <end position="1253"/>
    </location>
</feature>
<feature type="compositionally biased region" description="Polar residues" evidence="1">
    <location>
        <begin position="357"/>
        <end position="371"/>
    </location>
</feature>
<organism evidence="2 3">
    <name type="scientific">Vanessa tameamea</name>
    <name type="common">Kamehameha butterfly</name>
    <dbReference type="NCBI Taxonomy" id="334116"/>
    <lineage>
        <taxon>Eukaryota</taxon>
        <taxon>Metazoa</taxon>
        <taxon>Ecdysozoa</taxon>
        <taxon>Arthropoda</taxon>
        <taxon>Hexapoda</taxon>
        <taxon>Insecta</taxon>
        <taxon>Pterygota</taxon>
        <taxon>Neoptera</taxon>
        <taxon>Endopterygota</taxon>
        <taxon>Lepidoptera</taxon>
        <taxon>Glossata</taxon>
        <taxon>Ditrysia</taxon>
        <taxon>Papilionoidea</taxon>
        <taxon>Nymphalidae</taxon>
        <taxon>Nymphalinae</taxon>
        <taxon>Vanessa</taxon>
    </lineage>
</organism>
<dbReference type="RefSeq" id="XP_064075468.1">
    <property type="nucleotide sequence ID" value="XM_064219398.1"/>
</dbReference>
<feature type="compositionally biased region" description="Basic and acidic residues" evidence="1">
    <location>
        <begin position="423"/>
        <end position="440"/>
    </location>
</feature>
<evidence type="ECO:0000313" key="3">
    <source>
        <dbReference type="RefSeq" id="XP_064075468.1"/>
    </source>
</evidence>
<evidence type="ECO:0000256" key="1">
    <source>
        <dbReference type="SAM" id="MobiDB-lite"/>
    </source>
</evidence>
<feature type="region of interest" description="Disordered" evidence="1">
    <location>
        <begin position="1066"/>
        <end position="1089"/>
    </location>
</feature>
<evidence type="ECO:0000313" key="2">
    <source>
        <dbReference type="Proteomes" id="UP001652626"/>
    </source>
</evidence>
<proteinExistence type="predicted"/>